<name>A0A7D5T552_9EURY</name>
<sequence length="173" mass="18777">MKRRELLGTGALALLGGGAAGTAVGLGPLASKDTSEPAYFELEPITYEREPLLLQAPTDAVPRGESITFELQHTGESENISVGCHIPWAIQKFEDGTWKHAVWTDQRWHLLCATLISPGDTLTITVPLSPTALAEDHGVSEEEAEVTFIPGKYRFVVFANPPLAVNFRVLPTE</sequence>
<dbReference type="KEGG" id="hpel:HZS54_10790"/>
<evidence type="ECO:0000313" key="2">
    <source>
        <dbReference type="Proteomes" id="UP000509346"/>
    </source>
</evidence>
<proteinExistence type="predicted"/>
<gene>
    <name evidence="1" type="ORF">HZS54_10790</name>
</gene>
<dbReference type="GeneID" id="56083081"/>
<dbReference type="RefSeq" id="WP_179922536.1">
    <property type="nucleotide sequence ID" value="NZ_CP058909.1"/>
</dbReference>
<keyword evidence="2" id="KW-1185">Reference proteome</keyword>
<evidence type="ECO:0000313" key="1">
    <source>
        <dbReference type="EMBL" id="QLH82068.1"/>
    </source>
</evidence>
<dbReference type="OrthoDB" id="239984at2157"/>
<dbReference type="EMBL" id="CP058909">
    <property type="protein sequence ID" value="QLH82068.1"/>
    <property type="molecule type" value="Genomic_DNA"/>
</dbReference>
<dbReference type="Proteomes" id="UP000509346">
    <property type="component" value="Chromosome"/>
</dbReference>
<accession>A0A7D5T552</accession>
<reference evidence="1 2" key="1">
    <citation type="submission" date="2020-07" db="EMBL/GenBank/DDBJ databases">
        <title>Halosimplex litoreum sp. nov. and Halosimplex rubrum sp. nov., isolated from different salt environments.</title>
        <authorList>
            <person name="Cui H."/>
        </authorList>
    </citation>
    <scope>NUCLEOTIDE SEQUENCE [LARGE SCALE GENOMIC DNA]</scope>
    <source>
        <strain evidence="1 2">R2</strain>
    </source>
</reference>
<dbReference type="AlphaFoldDB" id="A0A7D5T552"/>
<protein>
    <submittedName>
        <fullName evidence="1">Uncharacterized protein</fullName>
    </submittedName>
</protein>
<organism evidence="1 2">
    <name type="scientific">Halosimplex pelagicum</name>
    <dbReference type="NCBI Taxonomy" id="869886"/>
    <lineage>
        <taxon>Archaea</taxon>
        <taxon>Methanobacteriati</taxon>
        <taxon>Methanobacteriota</taxon>
        <taxon>Stenosarchaea group</taxon>
        <taxon>Halobacteria</taxon>
        <taxon>Halobacteriales</taxon>
        <taxon>Haloarculaceae</taxon>
        <taxon>Halosimplex</taxon>
    </lineage>
</organism>